<evidence type="ECO:0000313" key="4">
    <source>
        <dbReference type="Proteomes" id="UP000626109"/>
    </source>
</evidence>
<dbReference type="PANTHER" id="PTHR48081">
    <property type="entry name" value="AB HYDROLASE SUPERFAMILY PROTEIN C4A8.06C"/>
    <property type="match status" value="1"/>
</dbReference>
<dbReference type="Proteomes" id="UP000626109">
    <property type="component" value="Unassembled WGS sequence"/>
</dbReference>
<keyword evidence="1" id="KW-0378">Hydrolase</keyword>
<dbReference type="GO" id="GO:0004806">
    <property type="term" value="F:triacylglycerol lipase activity"/>
    <property type="evidence" value="ECO:0007669"/>
    <property type="project" value="TreeGrafter"/>
</dbReference>
<dbReference type="EMBL" id="CAJNNW010031018">
    <property type="protein sequence ID" value="CAE8705624.1"/>
    <property type="molecule type" value="Genomic_DNA"/>
</dbReference>
<name>A0A813KL89_POLGL</name>
<gene>
    <name evidence="3" type="ORF">PGLA2088_LOCUS33792</name>
</gene>
<dbReference type="InterPro" id="IPR029058">
    <property type="entry name" value="AB_hydrolase_fold"/>
</dbReference>
<accession>A0A813KL89</accession>
<proteinExistence type="predicted"/>
<dbReference type="InterPro" id="IPR013094">
    <property type="entry name" value="AB_hydrolase_3"/>
</dbReference>
<comment type="caution">
    <text evidence="3">The sequence shown here is derived from an EMBL/GenBank/DDBJ whole genome shotgun (WGS) entry which is preliminary data.</text>
</comment>
<dbReference type="InterPro" id="IPR050300">
    <property type="entry name" value="GDXG_lipolytic_enzyme"/>
</dbReference>
<sequence>MSNPATGTKERPLSLSGPTQKLAQALRRFEGATSSKLREFRAKYPYEELVSDSVAYCYAQLVANSFCCQDQAFAAGASRHEVRRAGTEWRCGDRCLDSQKGRRGDDVLWIPEGASCSSPRLLWIHGGSWQWGSPDTESYGQLGSKLAALSGAVVMLIDYPLAPEGNFSTILQAALQGLQWLAEAPLADLNCASSSSSDGQAPLFLGGDSSGGGTALSLVLQLKKDGGGQSLAGVILFSPWTNLRCDTPDYYFNAFAKINDTTDFQTTKLHGEVYVGDLMFRGHPKENLDKFTVNAVNYTGADEDLSRDPIASPFYAGPAELAGGGLPPLYFAVGGSEAILGDSLIVAQKAAFYGAKVHVDVGVGLWHDFPMYSEGCGSGKEIWQAKRTLNRTAQFIREMAADRTRASSLGLLWPPAQSSPGTPHTRYVYDLSRKSSREWFPEDLDAALGFWATSVEELKPDSL</sequence>
<feature type="domain" description="Alpha/beta hydrolase fold-3" evidence="2">
    <location>
        <begin position="121"/>
        <end position="370"/>
    </location>
</feature>
<evidence type="ECO:0000313" key="3">
    <source>
        <dbReference type="EMBL" id="CAE8705624.1"/>
    </source>
</evidence>
<reference evidence="3" key="1">
    <citation type="submission" date="2021-02" db="EMBL/GenBank/DDBJ databases">
        <authorList>
            <person name="Dougan E. K."/>
            <person name="Rhodes N."/>
            <person name="Thang M."/>
            <person name="Chan C."/>
        </authorList>
    </citation>
    <scope>NUCLEOTIDE SEQUENCE</scope>
</reference>
<dbReference type="SUPFAM" id="SSF53474">
    <property type="entry name" value="alpha/beta-Hydrolases"/>
    <property type="match status" value="1"/>
</dbReference>
<protein>
    <recommendedName>
        <fullName evidence="2">Alpha/beta hydrolase fold-3 domain-containing protein</fullName>
    </recommendedName>
</protein>
<feature type="non-terminal residue" evidence="3">
    <location>
        <position position="463"/>
    </location>
</feature>
<evidence type="ECO:0000259" key="2">
    <source>
        <dbReference type="Pfam" id="PF07859"/>
    </source>
</evidence>
<dbReference type="Pfam" id="PF07859">
    <property type="entry name" value="Abhydrolase_3"/>
    <property type="match status" value="1"/>
</dbReference>
<dbReference type="AlphaFoldDB" id="A0A813KL89"/>
<evidence type="ECO:0000256" key="1">
    <source>
        <dbReference type="ARBA" id="ARBA00022801"/>
    </source>
</evidence>
<dbReference type="PANTHER" id="PTHR48081:SF30">
    <property type="entry name" value="ACETYL-HYDROLASE LIPR-RELATED"/>
    <property type="match status" value="1"/>
</dbReference>
<dbReference type="Gene3D" id="3.40.50.1820">
    <property type="entry name" value="alpha/beta hydrolase"/>
    <property type="match status" value="1"/>
</dbReference>
<organism evidence="3 4">
    <name type="scientific">Polarella glacialis</name>
    <name type="common">Dinoflagellate</name>
    <dbReference type="NCBI Taxonomy" id="89957"/>
    <lineage>
        <taxon>Eukaryota</taxon>
        <taxon>Sar</taxon>
        <taxon>Alveolata</taxon>
        <taxon>Dinophyceae</taxon>
        <taxon>Suessiales</taxon>
        <taxon>Suessiaceae</taxon>
        <taxon>Polarella</taxon>
    </lineage>
</organism>